<dbReference type="InterPro" id="IPR027858">
    <property type="entry name" value="BRAWNIN"/>
</dbReference>
<dbReference type="EMBL" id="NMUH01000242">
    <property type="protein sequence ID" value="MQL75248.1"/>
    <property type="molecule type" value="Genomic_DNA"/>
</dbReference>
<evidence type="ECO:0000313" key="11">
    <source>
        <dbReference type="Proteomes" id="UP000652761"/>
    </source>
</evidence>
<feature type="region of interest" description="Disordered" evidence="8">
    <location>
        <begin position="48"/>
        <end position="69"/>
    </location>
</feature>
<dbReference type="PANTHER" id="PTHR28492">
    <property type="entry name" value="HYPOTHETICAL PROTEIN LOC691921"/>
    <property type="match status" value="1"/>
</dbReference>
<evidence type="ECO:0000256" key="1">
    <source>
        <dbReference type="ARBA" id="ARBA00004434"/>
    </source>
</evidence>
<feature type="transmembrane region" description="Helical" evidence="9">
    <location>
        <begin position="19"/>
        <end position="41"/>
    </location>
</feature>
<keyword evidence="11" id="KW-1185">Reference proteome</keyword>
<protein>
    <submittedName>
        <fullName evidence="10">Uncharacterized protein</fullName>
    </submittedName>
</protein>
<evidence type="ECO:0000256" key="2">
    <source>
        <dbReference type="ARBA" id="ARBA00022692"/>
    </source>
</evidence>
<evidence type="ECO:0000313" key="10">
    <source>
        <dbReference type="EMBL" id="MQL75248.1"/>
    </source>
</evidence>
<comment type="similarity">
    <text evidence="7">Belongs to the UQCC6 family.</text>
</comment>
<evidence type="ECO:0000256" key="6">
    <source>
        <dbReference type="ARBA" id="ARBA00023136"/>
    </source>
</evidence>
<gene>
    <name evidence="10" type="ORF">Taro_007616</name>
</gene>
<dbReference type="GO" id="GO:0005743">
    <property type="term" value="C:mitochondrial inner membrane"/>
    <property type="evidence" value="ECO:0007669"/>
    <property type="project" value="UniProtKB-SubCell"/>
</dbReference>
<evidence type="ECO:0000256" key="8">
    <source>
        <dbReference type="SAM" id="MobiDB-lite"/>
    </source>
</evidence>
<dbReference type="Pfam" id="PF14990">
    <property type="entry name" value="DUF4516"/>
    <property type="match status" value="1"/>
</dbReference>
<accession>A0A843TUP3</accession>
<comment type="subcellular location">
    <subcellularLocation>
        <location evidence="1">Mitochondrion inner membrane</location>
        <topology evidence="1">Single-pass membrane protein</topology>
    </subcellularLocation>
</comment>
<sequence length="99" mass="10549">MNATTKFGGGRKPTGTPSLAWSCAVVIVSLLAGASIVHSIYKPNLTLPPVESPVKDEGNQGGKDAHKRNAGLRQGYRSSSSCLHSFNVLALYFRSFLQS</sequence>
<keyword evidence="4 9" id="KW-1133">Transmembrane helix</keyword>
<dbReference type="PANTHER" id="PTHR28492:SF1">
    <property type="entry name" value="UBIQUINOL-CYTOCHROME-C REDUCTASE COMPLEX ASSEMBLY FACTOR 6"/>
    <property type="match status" value="1"/>
</dbReference>
<dbReference type="AlphaFoldDB" id="A0A843TUP3"/>
<evidence type="ECO:0000256" key="3">
    <source>
        <dbReference type="ARBA" id="ARBA00022792"/>
    </source>
</evidence>
<dbReference type="Proteomes" id="UP000652761">
    <property type="component" value="Unassembled WGS sequence"/>
</dbReference>
<evidence type="ECO:0000256" key="9">
    <source>
        <dbReference type="SAM" id="Phobius"/>
    </source>
</evidence>
<proteinExistence type="inferred from homology"/>
<reference evidence="10" key="1">
    <citation type="submission" date="2017-07" db="EMBL/GenBank/DDBJ databases">
        <title>Taro Niue Genome Assembly and Annotation.</title>
        <authorList>
            <person name="Atibalentja N."/>
            <person name="Keating K."/>
            <person name="Fields C.J."/>
        </authorList>
    </citation>
    <scope>NUCLEOTIDE SEQUENCE</scope>
    <source>
        <strain evidence="10">Niue_2</strain>
        <tissue evidence="10">Leaf</tissue>
    </source>
</reference>
<organism evidence="10 11">
    <name type="scientific">Colocasia esculenta</name>
    <name type="common">Wild taro</name>
    <name type="synonym">Arum esculentum</name>
    <dbReference type="NCBI Taxonomy" id="4460"/>
    <lineage>
        <taxon>Eukaryota</taxon>
        <taxon>Viridiplantae</taxon>
        <taxon>Streptophyta</taxon>
        <taxon>Embryophyta</taxon>
        <taxon>Tracheophyta</taxon>
        <taxon>Spermatophyta</taxon>
        <taxon>Magnoliopsida</taxon>
        <taxon>Liliopsida</taxon>
        <taxon>Araceae</taxon>
        <taxon>Aroideae</taxon>
        <taxon>Colocasieae</taxon>
        <taxon>Colocasia</taxon>
    </lineage>
</organism>
<comment type="caution">
    <text evidence="10">The sequence shown here is derived from an EMBL/GenBank/DDBJ whole genome shotgun (WGS) entry which is preliminary data.</text>
</comment>
<dbReference type="OrthoDB" id="2019415at2759"/>
<keyword evidence="5" id="KW-0496">Mitochondrion</keyword>
<keyword evidence="2 9" id="KW-0812">Transmembrane</keyword>
<dbReference type="GO" id="GO:0034551">
    <property type="term" value="P:mitochondrial respiratory chain complex III assembly"/>
    <property type="evidence" value="ECO:0007669"/>
    <property type="project" value="InterPro"/>
</dbReference>
<keyword evidence="3" id="KW-0999">Mitochondrion inner membrane</keyword>
<name>A0A843TUP3_COLES</name>
<evidence type="ECO:0000256" key="7">
    <source>
        <dbReference type="ARBA" id="ARBA00044944"/>
    </source>
</evidence>
<evidence type="ECO:0000256" key="4">
    <source>
        <dbReference type="ARBA" id="ARBA00022989"/>
    </source>
</evidence>
<keyword evidence="6 9" id="KW-0472">Membrane</keyword>
<evidence type="ECO:0000256" key="5">
    <source>
        <dbReference type="ARBA" id="ARBA00023128"/>
    </source>
</evidence>